<sequence>MTRLRQVSIPLSVTDTAIHICGHLSPAFDNSDTVNQLSTDSPTTSAQLTTTATHTTTLTSSSPTSTTPSSTSTSSSTPSVPSSTSPIDPQSFTSSRLQAFRPPSPHPLSPS</sequence>
<evidence type="ECO:0000256" key="1">
    <source>
        <dbReference type="SAM" id="MobiDB-lite"/>
    </source>
</evidence>
<feature type="compositionally biased region" description="Polar residues" evidence="1">
    <location>
        <begin position="87"/>
        <end position="97"/>
    </location>
</feature>
<keyword evidence="3" id="KW-1185">Reference proteome</keyword>
<feature type="compositionally biased region" description="Pro residues" evidence="1">
    <location>
        <begin position="102"/>
        <end position="111"/>
    </location>
</feature>
<name>A0A0C3NCK2_PISTI</name>
<evidence type="ECO:0000313" key="2">
    <source>
        <dbReference type="EMBL" id="KIN98824.1"/>
    </source>
</evidence>
<organism evidence="2 3">
    <name type="scientific">Pisolithus tinctorius Marx 270</name>
    <dbReference type="NCBI Taxonomy" id="870435"/>
    <lineage>
        <taxon>Eukaryota</taxon>
        <taxon>Fungi</taxon>
        <taxon>Dikarya</taxon>
        <taxon>Basidiomycota</taxon>
        <taxon>Agaricomycotina</taxon>
        <taxon>Agaricomycetes</taxon>
        <taxon>Agaricomycetidae</taxon>
        <taxon>Boletales</taxon>
        <taxon>Sclerodermatineae</taxon>
        <taxon>Pisolithaceae</taxon>
        <taxon>Pisolithus</taxon>
    </lineage>
</organism>
<evidence type="ECO:0000313" key="3">
    <source>
        <dbReference type="Proteomes" id="UP000054217"/>
    </source>
</evidence>
<dbReference type="HOGENOM" id="CLU_2159473_0_0_1"/>
<dbReference type="AlphaFoldDB" id="A0A0C3NCK2"/>
<accession>A0A0C3NCK2</accession>
<proteinExistence type="predicted"/>
<feature type="compositionally biased region" description="Low complexity" evidence="1">
    <location>
        <begin position="39"/>
        <end position="86"/>
    </location>
</feature>
<protein>
    <submittedName>
        <fullName evidence="2">Uncharacterized protein</fullName>
    </submittedName>
</protein>
<dbReference type="InParanoid" id="A0A0C3NCK2"/>
<feature type="compositionally biased region" description="Polar residues" evidence="1">
    <location>
        <begin position="28"/>
        <end position="38"/>
    </location>
</feature>
<feature type="region of interest" description="Disordered" evidence="1">
    <location>
        <begin position="25"/>
        <end position="111"/>
    </location>
</feature>
<reference evidence="2 3" key="1">
    <citation type="submission" date="2014-04" db="EMBL/GenBank/DDBJ databases">
        <authorList>
            <consortium name="DOE Joint Genome Institute"/>
            <person name="Kuo A."/>
            <person name="Kohler A."/>
            <person name="Costa M.D."/>
            <person name="Nagy L.G."/>
            <person name="Floudas D."/>
            <person name="Copeland A."/>
            <person name="Barry K.W."/>
            <person name="Cichocki N."/>
            <person name="Veneault-Fourrey C."/>
            <person name="LaButti K."/>
            <person name="Lindquist E.A."/>
            <person name="Lipzen A."/>
            <person name="Lundell T."/>
            <person name="Morin E."/>
            <person name="Murat C."/>
            <person name="Sun H."/>
            <person name="Tunlid A."/>
            <person name="Henrissat B."/>
            <person name="Grigoriev I.V."/>
            <person name="Hibbett D.S."/>
            <person name="Martin F."/>
            <person name="Nordberg H.P."/>
            <person name="Cantor M.N."/>
            <person name="Hua S.X."/>
        </authorList>
    </citation>
    <scope>NUCLEOTIDE SEQUENCE [LARGE SCALE GENOMIC DNA]</scope>
    <source>
        <strain evidence="2 3">Marx 270</strain>
    </source>
</reference>
<reference evidence="3" key="2">
    <citation type="submission" date="2015-01" db="EMBL/GenBank/DDBJ databases">
        <title>Evolutionary Origins and Diversification of the Mycorrhizal Mutualists.</title>
        <authorList>
            <consortium name="DOE Joint Genome Institute"/>
            <consortium name="Mycorrhizal Genomics Consortium"/>
            <person name="Kohler A."/>
            <person name="Kuo A."/>
            <person name="Nagy L.G."/>
            <person name="Floudas D."/>
            <person name="Copeland A."/>
            <person name="Barry K.W."/>
            <person name="Cichocki N."/>
            <person name="Veneault-Fourrey C."/>
            <person name="LaButti K."/>
            <person name="Lindquist E.A."/>
            <person name="Lipzen A."/>
            <person name="Lundell T."/>
            <person name="Morin E."/>
            <person name="Murat C."/>
            <person name="Riley R."/>
            <person name="Ohm R."/>
            <person name="Sun H."/>
            <person name="Tunlid A."/>
            <person name="Henrissat B."/>
            <person name="Grigoriev I.V."/>
            <person name="Hibbett D.S."/>
            <person name="Martin F."/>
        </authorList>
    </citation>
    <scope>NUCLEOTIDE SEQUENCE [LARGE SCALE GENOMIC DNA]</scope>
    <source>
        <strain evidence="3">Marx 270</strain>
    </source>
</reference>
<dbReference type="Proteomes" id="UP000054217">
    <property type="component" value="Unassembled WGS sequence"/>
</dbReference>
<gene>
    <name evidence="2" type="ORF">M404DRAFT_824631</name>
</gene>
<dbReference type="EMBL" id="KN832011">
    <property type="protein sequence ID" value="KIN98824.1"/>
    <property type="molecule type" value="Genomic_DNA"/>
</dbReference>